<gene>
    <name evidence="3" type="ORF">CBR_g40403</name>
</gene>
<dbReference type="OMA" id="RQHERTI"/>
<feature type="compositionally biased region" description="Basic and acidic residues" evidence="2">
    <location>
        <begin position="22"/>
        <end position="34"/>
    </location>
</feature>
<feature type="region of interest" description="Disordered" evidence="2">
    <location>
        <begin position="218"/>
        <end position="257"/>
    </location>
</feature>
<comment type="caution">
    <text evidence="3">The sequence shown here is derived from an EMBL/GenBank/DDBJ whole genome shotgun (WGS) entry which is preliminary data.</text>
</comment>
<feature type="compositionally biased region" description="Basic and acidic residues" evidence="2">
    <location>
        <begin position="856"/>
        <end position="872"/>
    </location>
</feature>
<feature type="coiled-coil region" evidence="1">
    <location>
        <begin position="721"/>
        <end position="843"/>
    </location>
</feature>
<feature type="compositionally biased region" description="Gly residues" evidence="2">
    <location>
        <begin position="1"/>
        <end position="21"/>
    </location>
</feature>
<protein>
    <submittedName>
        <fullName evidence="3">Uncharacterized protein</fullName>
    </submittedName>
</protein>
<accession>A0A388LTS7</accession>
<feature type="region of interest" description="Disordered" evidence="2">
    <location>
        <begin position="1"/>
        <end position="49"/>
    </location>
</feature>
<dbReference type="OrthoDB" id="128924at2759"/>
<sequence length="1017" mass="112204">MGGRGSRSGMGMRGDGGGGAGRGEEDARGGRAGEAEGPGSEQDGGGQRGIGVTVRMVDMTCECDDSQLQGPYTRPPSPWCVSNSKRSLERKNKEEEKQGKAGGGGGAAGEGGGGQRGGRGEGGGEEGGGGGGGGGIGEGIYPILHSYSPRRSDLRARGGHPISLILVPPNNQRKGLEQNRLPLLSLPPMDSNRHHMLVPSDKKGVSVKRTSGMLRVSDDMQQAQPNGSAKDTVSSKKSLANTPYSGGSYRLQGDSNYPPPLIQSISRPERLSAITMAVDTDSDDEGFSHQVAREAVKRVEEVESELKHANDQLAKMKNELAHCTKDLEGAKTQRYYLVSAANDATSAKAAMDKSMELVRRAVEEKSRGLESTEAALHKSKLYNRKLQAEIDRLRREVEGITKRFEATVESLESTRQAKEEAYRLAEEYKRMLTEEMDSQMRGDEERTLRWEAALENANRQYREAVEKIRSQQRVLEEARDELRAARDESRVLQTELDTLKEQHKAAVEGVAKLRQALKDVTDQRREASEGASSLRVDLIEAREDTSLAEKRVKSLQAEIERLQGEVRGAEERERRLQREVEEVKRAKAAVKGTGEGRKQVVDELEAKLDLAQQARAESEARAERAETEARIARVAEARAKAMAGAAESRMKATLKESEMRLAAAIEEAEARVSAAQREVVACRQSEAKAVATFEAMKKETMEERKRYQAGTAEAEEVSALAKMAREEMEITTLRSREAEQRAEARVREMKTRVQAAESQARTLKEELSLLQGQLRGLKMQFDTLMERAEEEAMKAKEATEELASLKKHMRELEEREREAVKRAEQAESEKLVVEDELEMLKAAAESARGKPPTVHFSEDPVIRDNPTRESKGKKSRSKHRQSRPAPPVHRPPAADDEIDEVSSSREFKFADERLRRTSKALTRVVTHQPRCLRSDKSTHYGSEVVDKLMHAFCRVGGGEVTSSMNVAKKGMGVGEGVEGEKRLEGTLAIALFLGLCSFTRQECFFFRSQPSSTIIAT</sequence>
<organism evidence="3 4">
    <name type="scientific">Chara braunii</name>
    <name type="common">Braun's stonewort</name>
    <dbReference type="NCBI Taxonomy" id="69332"/>
    <lineage>
        <taxon>Eukaryota</taxon>
        <taxon>Viridiplantae</taxon>
        <taxon>Streptophyta</taxon>
        <taxon>Charophyceae</taxon>
        <taxon>Charales</taxon>
        <taxon>Characeae</taxon>
        <taxon>Chara</taxon>
    </lineage>
</organism>
<keyword evidence="1" id="KW-0175">Coiled coil</keyword>
<evidence type="ECO:0000313" key="3">
    <source>
        <dbReference type="EMBL" id="GBG85671.1"/>
    </source>
</evidence>
<feature type="coiled-coil region" evidence="1">
    <location>
        <begin position="292"/>
        <end position="333"/>
    </location>
</feature>
<feature type="compositionally biased region" description="Basic and acidic residues" evidence="2">
    <location>
        <begin position="86"/>
        <end position="99"/>
    </location>
</feature>
<dbReference type="SUPFAM" id="SSF57997">
    <property type="entry name" value="Tropomyosin"/>
    <property type="match status" value="1"/>
</dbReference>
<dbReference type="PANTHER" id="PTHR45615:SF80">
    <property type="entry name" value="GRIP DOMAIN-CONTAINING PROTEIN"/>
    <property type="match status" value="1"/>
</dbReference>
<dbReference type="STRING" id="69332.A0A388LTS7"/>
<feature type="compositionally biased region" description="Basic residues" evidence="2">
    <location>
        <begin position="873"/>
        <end position="882"/>
    </location>
</feature>
<name>A0A388LTS7_CHABU</name>
<keyword evidence="4" id="KW-1185">Reference proteome</keyword>
<feature type="compositionally biased region" description="Polar residues" evidence="2">
    <location>
        <begin position="219"/>
        <end position="245"/>
    </location>
</feature>
<evidence type="ECO:0000256" key="2">
    <source>
        <dbReference type="SAM" id="MobiDB-lite"/>
    </source>
</evidence>
<dbReference type="PANTHER" id="PTHR45615">
    <property type="entry name" value="MYOSIN HEAVY CHAIN, NON-MUSCLE"/>
    <property type="match status" value="1"/>
</dbReference>
<dbReference type="EMBL" id="BFEA01000529">
    <property type="protein sequence ID" value="GBG85671.1"/>
    <property type="molecule type" value="Genomic_DNA"/>
</dbReference>
<reference evidence="3 4" key="1">
    <citation type="journal article" date="2018" name="Cell">
        <title>The Chara Genome: Secondary Complexity and Implications for Plant Terrestrialization.</title>
        <authorList>
            <person name="Nishiyama T."/>
            <person name="Sakayama H."/>
            <person name="Vries J.D."/>
            <person name="Buschmann H."/>
            <person name="Saint-Marcoux D."/>
            <person name="Ullrich K.K."/>
            <person name="Haas F.B."/>
            <person name="Vanderstraeten L."/>
            <person name="Becker D."/>
            <person name="Lang D."/>
            <person name="Vosolsobe S."/>
            <person name="Rombauts S."/>
            <person name="Wilhelmsson P.K.I."/>
            <person name="Janitza P."/>
            <person name="Kern R."/>
            <person name="Heyl A."/>
            <person name="Rumpler F."/>
            <person name="Villalobos L.I.A.C."/>
            <person name="Clay J.M."/>
            <person name="Skokan R."/>
            <person name="Toyoda A."/>
            <person name="Suzuki Y."/>
            <person name="Kagoshima H."/>
            <person name="Schijlen E."/>
            <person name="Tajeshwar N."/>
            <person name="Catarino B."/>
            <person name="Hetherington A.J."/>
            <person name="Saltykova A."/>
            <person name="Bonnot C."/>
            <person name="Breuninger H."/>
            <person name="Symeonidi A."/>
            <person name="Radhakrishnan G.V."/>
            <person name="Van Nieuwerburgh F."/>
            <person name="Deforce D."/>
            <person name="Chang C."/>
            <person name="Karol K.G."/>
            <person name="Hedrich R."/>
            <person name="Ulvskov P."/>
            <person name="Glockner G."/>
            <person name="Delwiche C.F."/>
            <person name="Petrasek J."/>
            <person name="Van de Peer Y."/>
            <person name="Friml J."/>
            <person name="Beilby M."/>
            <person name="Dolan L."/>
            <person name="Kohara Y."/>
            <person name="Sugano S."/>
            <person name="Fujiyama A."/>
            <person name="Delaux P.-M."/>
            <person name="Quint M."/>
            <person name="TheiBen G."/>
            <person name="Hagemann M."/>
            <person name="Harholt J."/>
            <person name="Dunand C."/>
            <person name="Zachgo S."/>
            <person name="Langdale J."/>
            <person name="Maumus F."/>
            <person name="Straeten D.V.D."/>
            <person name="Gould S.B."/>
            <person name="Rensing S.A."/>
        </authorList>
    </citation>
    <scope>NUCLEOTIDE SEQUENCE [LARGE SCALE GENOMIC DNA]</scope>
    <source>
        <strain evidence="3 4">S276</strain>
    </source>
</reference>
<dbReference type="Proteomes" id="UP000265515">
    <property type="component" value="Unassembled WGS sequence"/>
</dbReference>
<evidence type="ECO:0000256" key="1">
    <source>
        <dbReference type="SAM" id="Coils"/>
    </source>
</evidence>
<feature type="region of interest" description="Disordered" evidence="2">
    <location>
        <begin position="66"/>
        <end position="135"/>
    </location>
</feature>
<dbReference type="AlphaFoldDB" id="A0A388LTS7"/>
<evidence type="ECO:0000313" key="4">
    <source>
        <dbReference type="Proteomes" id="UP000265515"/>
    </source>
</evidence>
<dbReference type="Gramene" id="GBG85671">
    <property type="protein sequence ID" value="GBG85671"/>
    <property type="gene ID" value="CBR_g40403"/>
</dbReference>
<proteinExistence type="predicted"/>
<feature type="compositionally biased region" description="Gly residues" evidence="2">
    <location>
        <begin position="100"/>
        <end position="135"/>
    </location>
</feature>
<feature type="region of interest" description="Disordered" evidence="2">
    <location>
        <begin position="843"/>
        <end position="902"/>
    </location>
</feature>
<feature type="coiled-coil region" evidence="1">
    <location>
        <begin position="376"/>
        <end position="685"/>
    </location>
</feature>